<evidence type="ECO:0000256" key="1">
    <source>
        <dbReference type="ARBA" id="ARBA00038414"/>
    </source>
</evidence>
<accession>A0ABN2N327</accession>
<evidence type="ECO:0000313" key="3">
    <source>
        <dbReference type="Proteomes" id="UP001500449"/>
    </source>
</evidence>
<organism evidence="2 3">
    <name type="scientific">Pseudonocardia ailaonensis</name>
    <dbReference type="NCBI Taxonomy" id="367279"/>
    <lineage>
        <taxon>Bacteria</taxon>
        <taxon>Bacillati</taxon>
        <taxon>Actinomycetota</taxon>
        <taxon>Actinomycetes</taxon>
        <taxon>Pseudonocardiales</taxon>
        <taxon>Pseudonocardiaceae</taxon>
        <taxon>Pseudonocardia</taxon>
    </lineage>
</organism>
<dbReference type="Gene3D" id="3.40.50.12500">
    <property type="match status" value="1"/>
</dbReference>
<keyword evidence="3" id="KW-1185">Reference proteome</keyword>
<comment type="caution">
    <text evidence="2">The sequence shown here is derived from an EMBL/GenBank/DDBJ whole genome shotgun (WGS) entry which is preliminary data.</text>
</comment>
<comment type="similarity">
    <text evidence="1">Belongs to the HyuE racemase family.</text>
</comment>
<dbReference type="Pfam" id="PF01177">
    <property type="entry name" value="Asp_Glu_race"/>
    <property type="match status" value="1"/>
</dbReference>
<dbReference type="InterPro" id="IPR053714">
    <property type="entry name" value="Iso_Racemase_Enz_sf"/>
</dbReference>
<dbReference type="Proteomes" id="UP001500449">
    <property type="component" value="Unassembled WGS sequence"/>
</dbReference>
<dbReference type="RefSeq" id="WP_344417460.1">
    <property type="nucleotide sequence ID" value="NZ_BAAAQK010000009.1"/>
</dbReference>
<dbReference type="InterPro" id="IPR015942">
    <property type="entry name" value="Asp/Glu/hydantoin_racemase"/>
</dbReference>
<gene>
    <name evidence="2" type="ORF">GCM10009836_32850</name>
</gene>
<evidence type="ECO:0000313" key="2">
    <source>
        <dbReference type="EMBL" id="GAA1850472.1"/>
    </source>
</evidence>
<proteinExistence type="inferred from homology"/>
<reference evidence="2 3" key="1">
    <citation type="journal article" date="2019" name="Int. J. Syst. Evol. Microbiol.">
        <title>The Global Catalogue of Microorganisms (GCM) 10K type strain sequencing project: providing services to taxonomists for standard genome sequencing and annotation.</title>
        <authorList>
            <consortium name="The Broad Institute Genomics Platform"/>
            <consortium name="The Broad Institute Genome Sequencing Center for Infectious Disease"/>
            <person name="Wu L."/>
            <person name="Ma J."/>
        </authorList>
    </citation>
    <scope>NUCLEOTIDE SEQUENCE [LARGE SCALE GENOMIC DNA]</scope>
    <source>
        <strain evidence="2 3">JCM 16009</strain>
    </source>
</reference>
<sequence length="273" mass="30194">MPKDVDQRILLVPPYRGAGYNFEPDKEPYYRKVLERMRESGQLNGVEVTIDPGVETSHRPASRDDDLFDHIGVATLDRVKEIAATGEHDAIVILGAIDVEFHAMRAVLPVPVVHTVHSSLHLASLISERFSVIDVSDPQAARLRRLAKGYGFGDKLAAVRPIGSSSTGASPLLRLDDPMAEPEVQAMVDRVVECCREAIETDRADSIIITFTPLQVLEPVIRQRLDEAGYEEIPLIWILSASVAMARALADTGLMPARRSYPLDTLRAKPAWR</sequence>
<dbReference type="EMBL" id="BAAAQK010000009">
    <property type="protein sequence ID" value="GAA1850472.1"/>
    <property type="molecule type" value="Genomic_DNA"/>
</dbReference>
<protein>
    <recommendedName>
        <fullName evidence="4">Hydantoin racemase</fullName>
    </recommendedName>
</protein>
<evidence type="ECO:0008006" key="4">
    <source>
        <dbReference type="Google" id="ProtNLM"/>
    </source>
</evidence>
<name>A0ABN2N327_9PSEU</name>